<accession>A0A922FQK9</accession>
<dbReference type="PANTHER" id="PTHR31580:SF22">
    <property type="entry name" value="FILAMENT-LIKE PLANT PROTEIN 7"/>
    <property type="match status" value="1"/>
</dbReference>
<feature type="coiled-coil region" evidence="3">
    <location>
        <begin position="33"/>
        <end position="109"/>
    </location>
</feature>
<evidence type="ECO:0000256" key="1">
    <source>
        <dbReference type="ARBA" id="ARBA00005921"/>
    </source>
</evidence>
<evidence type="ECO:0000256" key="2">
    <source>
        <dbReference type="ARBA" id="ARBA00023054"/>
    </source>
</evidence>
<dbReference type="PANTHER" id="PTHR31580">
    <property type="entry name" value="FILAMENT-LIKE PLANT PROTEIN 4"/>
    <property type="match status" value="1"/>
</dbReference>
<organism evidence="4 5">
    <name type="scientific">Carya illinoinensis</name>
    <name type="common">Pecan</name>
    <dbReference type="NCBI Taxonomy" id="32201"/>
    <lineage>
        <taxon>Eukaryota</taxon>
        <taxon>Viridiplantae</taxon>
        <taxon>Streptophyta</taxon>
        <taxon>Embryophyta</taxon>
        <taxon>Tracheophyta</taxon>
        <taxon>Spermatophyta</taxon>
        <taxon>Magnoliopsida</taxon>
        <taxon>eudicotyledons</taxon>
        <taxon>Gunneridae</taxon>
        <taxon>Pentapetalae</taxon>
        <taxon>rosids</taxon>
        <taxon>fabids</taxon>
        <taxon>Fagales</taxon>
        <taxon>Juglandaceae</taxon>
        <taxon>Carya</taxon>
    </lineage>
</organism>
<dbReference type="Proteomes" id="UP000811246">
    <property type="component" value="Chromosome 2"/>
</dbReference>
<dbReference type="Pfam" id="PF05911">
    <property type="entry name" value="FPP"/>
    <property type="match status" value="1"/>
</dbReference>
<comment type="similarity">
    <text evidence="1">Belongs to the FPP family.</text>
</comment>
<evidence type="ECO:0000256" key="3">
    <source>
        <dbReference type="SAM" id="Coils"/>
    </source>
</evidence>
<proteinExistence type="inferred from homology"/>
<name>A0A922FQK9_CARIL</name>
<dbReference type="AlphaFoldDB" id="A0A922FQK9"/>
<evidence type="ECO:0008006" key="6">
    <source>
        <dbReference type="Google" id="ProtNLM"/>
    </source>
</evidence>
<evidence type="ECO:0000313" key="5">
    <source>
        <dbReference type="Proteomes" id="UP000811246"/>
    </source>
</evidence>
<dbReference type="InterPro" id="IPR008587">
    <property type="entry name" value="FPP_plant"/>
</dbReference>
<reference evidence="4" key="1">
    <citation type="submission" date="2021-01" db="EMBL/GenBank/DDBJ databases">
        <authorList>
            <person name="Lovell J.T."/>
            <person name="Bentley N."/>
            <person name="Bhattarai G."/>
            <person name="Jenkins J.W."/>
            <person name="Sreedasyam A."/>
            <person name="Alarcon Y."/>
            <person name="Bock C."/>
            <person name="Boston L."/>
            <person name="Carlson J."/>
            <person name="Cervantes K."/>
            <person name="Clermont K."/>
            <person name="Krom N."/>
            <person name="Kubenka K."/>
            <person name="Mamidi S."/>
            <person name="Mattison C."/>
            <person name="Monteros M."/>
            <person name="Pisani C."/>
            <person name="Plott C."/>
            <person name="Rajasekar S."/>
            <person name="Rhein H.S."/>
            <person name="Rohla C."/>
            <person name="Song M."/>
            <person name="Hilaire R.S."/>
            <person name="Shu S."/>
            <person name="Wells L."/>
            <person name="Wang X."/>
            <person name="Webber J."/>
            <person name="Heerema R.J."/>
            <person name="Klein P."/>
            <person name="Conner P."/>
            <person name="Grauke L."/>
            <person name="Grimwood J."/>
            <person name="Schmutz J."/>
            <person name="Randall J.J."/>
        </authorList>
    </citation>
    <scope>NUCLEOTIDE SEQUENCE</scope>
    <source>
        <tissue evidence="4">Leaf</tissue>
    </source>
</reference>
<dbReference type="EMBL" id="CM031826">
    <property type="protein sequence ID" value="KAG6724929.1"/>
    <property type="molecule type" value="Genomic_DNA"/>
</dbReference>
<feature type="coiled-coil region" evidence="3">
    <location>
        <begin position="178"/>
        <end position="226"/>
    </location>
</feature>
<protein>
    <recommendedName>
        <fullName evidence="6">Filament-like plant protein 7</fullName>
    </recommendedName>
</protein>
<evidence type="ECO:0000313" key="4">
    <source>
        <dbReference type="EMBL" id="KAG6724930.1"/>
    </source>
</evidence>
<keyword evidence="2 3" id="KW-0175">Coiled coil</keyword>
<gene>
    <name evidence="4" type="ORF">I3842_02G007900</name>
</gene>
<sequence>MDNKTWLWRKKSSEKTIVPADQKIHNSSRGNEEEILLTEKAKLEKDVKVLNDKLSSALSECEDKDELEKKHSKMAQEAILGWEKAEADVVSLKEELDEALQQRVASEERSAHLDVALGEYMQQLRFVREEQEKRIHDAVIKTSREFEKSQMVLEEKLAETTKRLAKIGVENSHLSNSLLVKEKLIEEVKKQLTQMETDFGALMTRLQSTEKHNASLKYEVQVLEKELEIRNAERGFNRQTADASHKQHLESVKKIAKLESECQRLRRLVRKRLPGPVALAKMTSEAEMLERDSVEMRRGNLNTTAFKVDSAVDGSPENPTKRISIMAQQLSSMEEVNKNLMETLHKKANELQFSREMYAHTASKLSQVKLQLEEVSKGQNIVEPTNIAPVSHDLCPASISNIGSNDKVRCAESWASALTTELEHSRNGKPKGLPSPKTVGISEINLMDDFVEMERLALVTVDKPLGSCQFSSHEANAISSPLEMEQNQSSSELMGREIIPLPNSESGFSMSKQEIRSKDAFTSKVPDWLQDILKMGLEQNLVMHRNPDELLEDIRAALAHINPPNHIDVVDASNATLISGYILEEPSNKSLAMASSDGGVSLTEKTNTQLQLNLSKSIGKIIELIKGIGLPSLDYNNPETLARKDENMVTYKNSEIPAGDMVWVFQWKTSELSAVLQQFVHTCDDLLNGKANIDKFAQELTAALDWIMKHCFSPQDVSNMKEAIIKNFDWDKSRSESEAEVGMIGHFSEAGRVPREQLSYFLMAATSSGNCLQMEELQSTLMEENRKSRGELMNLKSAKKDLGGRLQSATEKREPLMNQHLKSEKTITCLQKEFETLKESKGKTEIQIKSQKLMKEDPDRQLTVAGVELNEAQETFSSLEVEADDKTNCCEELEATCLEQQLHFGSITKKESPNNDLDLEEKHFRADWEITAASEKLAECQETILNLGKQLKALAAPKEAILFDKVIATPNDTVTATTFTTPTPHKDKIMYQQSSLLDQMLAEDDAKAPKTKQINGNCTGKVNEIIVLNGIKNKNENASASSLAIVPRKKRGGGSLWKKLLWRKKMANSKKPPLLRAP</sequence>
<comment type="caution">
    <text evidence="4">The sequence shown here is derived from an EMBL/GenBank/DDBJ whole genome shotgun (WGS) entry which is preliminary data.</text>
</comment>
<dbReference type="EMBL" id="CM031826">
    <property type="protein sequence ID" value="KAG6724930.1"/>
    <property type="molecule type" value="Genomic_DNA"/>
</dbReference>